<feature type="non-terminal residue" evidence="1">
    <location>
        <position position="54"/>
    </location>
</feature>
<name>A0A9N9H433_9GLOM</name>
<accession>A0A9N9H433</accession>
<protein>
    <submittedName>
        <fullName evidence="1">1880_t:CDS:1</fullName>
    </submittedName>
</protein>
<gene>
    <name evidence="1" type="ORF">AGERDE_LOCUS11569</name>
</gene>
<keyword evidence="2" id="KW-1185">Reference proteome</keyword>
<sequence>MARQLLCHSKKKCQYNSDSDTNAKSNNIDPNLNETDTLIVENLNHVSKSSDYRI</sequence>
<evidence type="ECO:0000313" key="2">
    <source>
        <dbReference type="Proteomes" id="UP000789831"/>
    </source>
</evidence>
<dbReference type="Proteomes" id="UP000789831">
    <property type="component" value="Unassembled WGS sequence"/>
</dbReference>
<evidence type="ECO:0000313" key="1">
    <source>
        <dbReference type="EMBL" id="CAG8655226.1"/>
    </source>
</evidence>
<organism evidence="1 2">
    <name type="scientific">Ambispora gerdemannii</name>
    <dbReference type="NCBI Taxonomy" id="144530"/>
    <lineage>
        <taxon>Eukaryota</taxon>
        <taxon>Fungi</taxon>
        <taxon>Fungi incertae sedis</taxon>
        <taxon>Mucoromycota</taxon>
        <taxon>Glomeromycotina</taxon>
        <taxon>Glomeromycetes</taxon>
        <taxon>Archaeosporales</taxon>
        <taxon>Ambisporaceae</taxon>
        <taxon>Ambispora</taxon>
    </lineage>
</organism>
<proteinExistence type="predicted"/>
<reference evidence="1" key="1">
    <citation type="submission" date="2021-06" db="EMBL/GenBank/DDBJ databases">
        <authorList>
            <person name="Kallberg Y."/>
            <person name="Tangrot J."/>
            <person name="Rosling A."/>
        </authorList>
    </citation>
    <scope>NUCLEOTIDE SEQUENCE</scope>
    <source>
        <strain evidence="1">MT106</strain>
    </source>
</reference>
<comment type="caution">
    <text evidence="1">The sequence shown here is derived from an EMBL/GenBank/DDBJ whole genome shotgun (WGS) entry which is preliminary data.</text>
</comment>
<dbReference type="EMBL" id="CAJVPL010005172">
    <property type="protein sequence ID" value="CAG8655226.1"/>
    <property type="molecule type" value="Genomic_DNA"/>
</dbReference>
<dbReference type="AlphaFoldDB" id="A0A9N9H433"/>